<dbReference type="SUPFAM" id="SSF50985">
    <property type="entry name" value="RCC1/BLIP-II"/>
    <property type="match status" value="1"/>
</dbReference>
<sequence length="538" mass="58039">MDPQEESIGVTGVVSTPRKRRRLSPTCGKDSLEPITSVSDISSPDYQGSNVQSISLEIHRPMEYLSGGRGHNDGRFQLLAFGCNMYGQLTDDPSLGIETKWEVSSKDTEVYTDWLKSEDTDRDDTPAEPTRKPNLFTSVDTPTIVMTARESMRILYTGTHSICVERDGNIYLRGLLPTYAPDNSQKLRELAVPFPPGVQAHSVTKAFGTQWAFLGLILSNGSVCAFSLADWSFEVLRCSATENPVDDIKINKLGEVCFLYSPDPRKLGSRESIIGVYPTMPSIAEHLYDASLQSLALSAISPISTFRLSHGYRGGDAGQQDIFKSIASTSTGFIALTSNGNVYTYGDKRFNSLGRPPDASIASTSGSDNHGWGQVTALGGISIKNISANPGGHVQSVLAEDGTVYIWGGDGSENINISLTSSDGNAEEDEDVAMVDIICPETHEPVGFDGVYVGEDYVVLIEEGGQGIWVSGGSDMSQIGFGREYRCLPTALEVDGSVKKEKGVWRKLSLSILGDALKIVGVSCGSGYTIVFLDSNSR</sequence>
<proteinExistence type="predicted"/>
<evidence type="ECO:0000313" key="3">
    <source>
        <dbReference type="Proteomes" id="UP001313282"/>
    </source>
</evidence>
<feature type="compositionally biased region" description="Basic and acidic residues" evidence="1">
    <location>
        <begin position="115"/>
        <end position="131"/>
    </location>
</feature>
<feature type="compositionally biased region" description="Polar residues" evidence="1">
    <location>
        <begin position="34"/>
        <end position="47"/>
    </location>
</feature>
<dbReference type="PANTHER" id="PTHR45982:SF1">
    <property type="entry name" value="REGULATOR OF CHROMOSOME CONDENSATION"/>
    <property type="match status" value="1"/>
</dbReference>
<dbReference type="PANTHER" id="PTHR45982">
    <property type="entry name" value="REGULATOR OF CHROMOSOME CONDENSATION"/>
    <property type="match status" value="1"/>
</dbReference>
<gene>
    <name evidence="2" type="ORF">TWF718_007501</name>
</gene>
<organism evidence="2 3">
    <name type="scientific">Orbilia javanica</name>
    <dbReference type="NCBI Taxonomy" id="47235"/>
    <lineage>
        <taxon>Eukaryota</taxon>
        <taxon>Fungi</taxon>
        <taxon>Dikarya</taxon>
        <taxon>Ascomycota</taxon>
        <taxon>Pezizomycotina</taxon>
        <taxon>Orbiliomycetes</taxon>
        <taxon>Orbiliales</taxon>
        <taxon>Orbiliaceae</taxon>
        <taxon>Orbilia</taxon>
    </lineage>
</organism>
<comment type="caution">
    <text evidence="2">The sequence shown here is derived from an EMBL/GenBank/DDBJ whole genome shotgun (WGS) entry which is preliminary data.</text>
</comment>
<evidence type="ECO:0000256" key="1">
    <source>
        <dbReference type="SAM" id="MobiDB-lite"/>
    </source>
</evidence>
<feature type="region of interest" description="Disordered" evidence="1">
    <location>
        <begin position="115"/>
        <end position="136"/>
    </location>
</feature>
<dbReference type="InterPro" id="IPR009091">
    <property type="entry name" value="RCC1/BLIP-II"/>
</dbReference>
<name>A0AAN8MRJ8_9PEZI</name>
<reference evidence="2 3" key="1">
    <citation type="submission" date="2019-10" db="EMBL/GenBank/DDBJ databases">
        <authorList>
            <person name="Palmer J.M."/>
        </authorList>
    </citation>
    <scope>NUCLEOTIDE SEQUENCE [LARGE SCALE GENOMIC DNA]</scope>
    <source>
        <strain evidence="2 3">TWF718</strain>
    </source>
</reference>
<accession>A0AAN8MRJ8</accession>
<keyword evidence="3" id="KW-1185">Reference proteome</keyword>
<dbReference type="AlphaFoldDB" id="A0AAN8MRJ8"/>
<dbReference type="Gene3D" id="2.130.10.30">
    <property type="entry name" value="Regulator of chromosome condensation 1/beta-lactamase-inhibitor protein II"/>
    <property type="match status" value="1"/>
</dbReference>
<feature type="region of interest" description="Disordered" evidence="1">
    <location>
        <begin position="1"/>
        <end position="47"/>
    </location>
</feature>
<dbReference type="InterPro" id="IPR051553">
    <property type="entry name" value="Ran_GTPase-activating"/>
</dbReference>
<dbReference type="EMBL" id="JAVHNR010000004">
    <property type="protein sequence ID" value="KAK6345590.1"/>
    <property type="molecule type" value="Genomic_DNA"/>
</dbReference>
<dbReference type="Proteomes" id="UP001313282">
    <property type="component" value="Unassembled WGS sequence"/>
</dbReference>
<protein>
    <submittedName>
        <fullName evidence="2">Uncharacterized protein</fullName>
    </submittedName>
</protein>
<evidence type="ECO:0000313" key="2">
    <source>
        <dbReference type="EMBL" id="KAK6345590.1"/>
    </source>
</evidence>